<keyword evidence="2" id="KW-0547">Nucleotide-binding</keyword>
<dbReference type="SUPFAM" id="SSF140931">
    <property type="entry name" value="Fic-like"/>
    <property type="match status" value="1"/>
</dbReference>
<keyword evidence="2" id="KW-0067">ATP-binding</keyword>
<accession>A0A934PL09</accession>
<dbReference type="Pfam" id="PF02661">
    <property type="entry name" value="Fic"/>
    <property type="match status" value="1"/>
</dbReference>
<dbReference type="RefSeq" id="WP_200104621.1">
    <property type="nucleotide sequence ID" value="NZ_JAEHFV010000001.1"/>
</dbReference>
<evidence type="ECO:0000256" key="1">
    <source>
        <dbReference type="PIRSR" id="PIRSR640198-1"/>
    </source>
</evidence>
<dbReference type="PROSITE" id="PS51459">
    <property type="entry name" value="FIDO"/>
    <property type="match status" value="1"/>
</dbReference>
<dbReference type="PANTHER" id="PTHR13504:SF33">
    <property type="entry name" value="FIC FAMILY PROTEIN"/>
    <property type="match status" value="1"/>
</dbReference>
<gene>
    <name evidence="4" type="ORF">I5M07_02565</name>
</gene>
<feature type="binding site" evidence="2">
    <location>
        <begin position="244"/>
        <end position="245"/>
    </location>
    <ligand>
        <name>ATP</name>
        <dbReference type="ChEBI" id="CHEBI:30616"/>
    </ligand>
</feature>
<dbReference type="Proteomes" id="UP000609172">
    <property type="component" value="Unassembled WGS sequence"/>
</dbReference>
<keyword evidence="5" id="KW-1185">Reference proteome</keyword>
<evidence type="ECO:0000313" key="4">
    <source>
        <dbReference type="EMBL" id="MBK0368705.1"/>
    </source>
</evidence>
<feature type="domain" description="Fido" evidence="3">
    <location>
        <begin position="113"/>
        <end position="267"/>
    </location>
</feature>
<dbReference type="Pfam" id="PF13776">
    <property type="entry name" value="DUF4172"/>
    <property type="match status" value="1"/>
</dbReference>
<reference evidence="4" key="1">
    <citation type="submission" date="2020-12" db="EMBL/GenBank/DDBJ databases">
        <title>Bacterial novel species Flavobacterium sp. SE-1-e isolated from soil.</title>
        <authorList>
            <person name="Jung H.-Y."/>
        </authorList>
    </citation>
    <scope>NUCLEOTIDE SEQUENCE</scope>
    <source>
        <strain evidence="4">SE-1-e</strain>
    </source>
</reference>
<dbReference type="GO" id="GO:0005524">
    <property type="term" value="F:ATP binding"/>
    <property type="evidence" value="ECO:0007669"/>
    <property type="project" value="UniProtKB-KW"/>
</dbReference>
<evidence type="ECO:0000313" key="5">
    <source>
        <dbReference type="Proteomes" id="UP000609172"/>
    </source>
</evidence>
<dbReference type="Gene3D" id="1.10.10.10">
    <property type="entry name" value="Winged helix-like DNA-binding domain superfamily/Winged helix DNA-binding domain"/>
    <property type="match status" value="1"/>
</dbReference>
<evidence type="ECO:0000259" key="3">
    <source>
        <dbReference type="PROSITE" id="PS51459"/>
    </source>
</evidence>
<name>A0A934PL09_9FLAO</name>
<dbReference type="InterPro" id="IPR036597">
    <property type="entry name" value="Fido-like_dom_sf"/>
</dbReference>
<evidence type="ECO:0000256" key="2">
    <source>
        <dbReference type="PIRSR" id="PIRSR640198-2"/>
    </source>
</evidence>
<comment type="caution">
    <text evidence="4">The sequence shown here is derived from an EMBL/GenBank/DDBJ whole genome shotgun (WGS) entry which is preliminary data.</text>
</comment>
<feature type="active site" evidence="1">
    <location>
        <position position="202"/>
    </location>
</feature>
<dbReference type="InterPro" id="IPR036388">
    <property type="entry name" value="WH-like_DNA-bd_sf"/>
</dbReference>
<sequence length="364" mass="42077">MYIHQKKEWPVFKWNSEEITVILGKVRYRQGKILGQMKALGFKLQEETMLQTLTLDVIKSSEIEGKLLNHDQVRSSIARRLGIDIAGTIKAERDVEGVVEMMLDATQNYSNDLTEDRIFGWHASLFPTGRSGMYKIIVGDWRKDLMQVTSGPMGREIVHFEAPLPDVVDQEMQGFLKWLNSTTEIDPVLKAAIGHLWFVTIHPFDDGNGRIARAVADMLLARADQSKQRFYSMSAQIQKERNEYYNILESTQKGDLDITPWLDWFLNCLFRSMESTDITIEKILERGQFWESHKDKTFNVRQQKMLQSLLDSFFGNLNVSKWAKMTKTSTDTALRDIKDLIEKDILIQEGAGRNTSYKLKNHNF</sequence>
<dbReference type="Gene3D" id="1.10.3290.10">
    <property type="entry name" value="Fido-like domain"/>
    <property type="match status" value="1"/>
</dbReference>
<dbReference type="InterPro" id="IPR040198">
    <property type="entry name" value="Fido_containing"/>
</dbReference>
<dbReference type="PANTHER" id="PTHR13504">
    <property type="entry name" value="FIDO DOMAIN-CONTAINING PROTEIN DDB_G0283145"/>
    <property type="match status" value="1"/>
</dbReference>
<dbReference type="InterPro" id="IPR025230">
    <property type="entry name" value="DUF4172"/>
</dbReference>
<dbReference type="EMBL" id="JAEHFV010000001">
    <property type="protein sequence ID" value="MBK0368705.1"/>
    <property type="molecule type" value="Genomic_DNA"/>
</dbReference>
<feature type="binding site" evidence="2">
    <location>
        <begin position="206"/>
        <end position="213"/>
    </location>
    <ligand>
        <name>ATP</name>
        <dbReference type="ChEBI" id="CHEBI:30616"/>
    </ligand>
</feature>
<dbReference type="InterPro" id="IPR003812">
    <property type="entry name" value="Fido"/>
</dbReference>
<protein>
    <submittedName>
        <fullName evidence="4">Fic family protein</fullName>
    </submittedName>
</protein>
<dbReference type="AlphaFoldDB" id="A0A934PL09"/>
<proteinExistence type="predicted"/>
<organism evidence="4 5">
    <name type="scientific">Flavobacterium agrisoli</name>
    <dbReference type="NCBI Taxonomy" id="2793066"/>
    <lineage>
        <taxon>Bacteria</taxon>
        <taxon>Pseudomonadati</taxon>
        <taxon>Bacteroidota</taxon>
        <taxon>Flavobacteriia</taxon>
        <taxon>Flavobacteriales</taxon>
        <taxon>Flavobacteriaceae</taxon>
        <taxon>Flavobacterium</taxon>
    </lineage>
</organism>